<dbReference type="Gene3D" id="3.30.420.40">
    <property type="match status" value="2"/>
</dbReference>
<evidence type="ECO:0000313" key="3">
    <source>
        <dbReference type="EMBL" id="QFZ78679.1"/>
    </source>
</evidence>
<dbReference type="InterPro" id="IPR036388">
    <property type="entry name" value="WH-like_DNA-bd_sf"/>
</dbReference>
<reference evidence="3 4" key="1">
    <citation type="submission" date="2019-10" db="EMBL/GenBank/DDBJ databases">
        <title>A novel species.</title>
        <authorList>
            <person name="Gao J."/>
        </authorList>
    </citation>
    <scope>NUCLEOTIDE SEQUENCE [LARGE SCALE GENOMIC DNA]</scope>
    <source>
        <strain evidence="3 4">QMT-28</strain>
    </source>
</reference>
<name>A0A5Q0LQ61_9ACTN</name>
<proteinExistence type="inferred from homology"/>
<dbReference type="EMBL" id="CP045643">
    <property type="protein sequence ID" value="QFZ78679.1"/>
    <property type="molecule type" value="Genomic_DNA"/>
</dbReference>
<gene>
    <name evidence="3" type="ORF">GFH48_10645</name>
</gene>
<dbReference type="InterPro" id="IPR000600">
    <property type="entry name" value="ROK"/>
</dbReference>
<dbReference type="KEGG" id="sfy:GFH48_10645"/>
<dbReference type="SUPFAM" id="SSF53067">
    <property type="entry name" value="Actin-like ATPase domain"/>
    <property type="match status" value="1"/>
</dbReference>
<dbReference type="RefSeq" id="WP_153292847.1">
    <property type="nucleotide sequence ID" value="NZ_CP045643.1"/>
</dbReference>
<dbReference type="InterPro" id="IPR036390">
    <property type="entry name" value="WH_DNA-bd_sf"/>
</dbReference>
<organism evidence="3 4">
    <name type="scientific">Streptomyces fagopyri</name>
    <dbReference type="NCBI Taxonomy" id="2662397"/>
    <lineage>
        <taxon>Bacteria</taxon>
        <taxon>Bacillati</taxon>
        <taxon>Actinomycetota</taxon>
        <taxon>Actinomycetes</taxon>
        <taxon>Kitasatosporales</taxon>
        <taxon>Streptomycetaceae</taxon>
        <taxon>Streptomyces</taxon>
    </lineage>
</organism>
<evidence type="ECO:0000313" key="4">
    <source>
        <dbReference type="Proteomes" id="UP000326179"/>
    </source>
</evidence>
<protein>
    <submittedName>
        <fullName evidence="3">ROK family protein</fullName>
    </submittedName>
</protein>
<dbReference type="InterPro" id="IPR043129">
    <property type="entry name" value="ATPase_NBD"/>
</dbReference>
<keyword evidence="4" id="KW-1185">Reference proteome</keyword>
<dbReference type="Pfam" id="PF00480">
    <property type="entry name" value="ROK"/>
    <property type="match status" value="1"/>
</dbReference>
<dbReference type="InterPro" id="IPR049874">
    <property type="entry name" value="ROK_cs"/>
</dbReference>
<feature type="region of interest" description="Disordered" evidence="2">
    <location>
        <begin position="405"/>
        <end position="440"/>
    </location>
</feature>
<evidence type="ECO:0000256" key="2">
    <source>
        <dbReference type="SAM" id="MobiDB-lite"/>
    </source>
</evidence>
<accession>A0A5Q0LQ61</accession>
<dbReference type="PANTHER" id="PTHR18964:SF149">
    <property type="entry name" value="BIFUNCTIONAL UDP-N-ACETYLGLUCOSAMINE 2-EPIMERASE_N-ACETYLMANNOSAMINE KINASE"/>
    <property type="match status" value="1"/>
</dbReference>
<dbReference type="PROSITE" id="PS01125">
    <property type="entry name" value="ROK"/>
    <property type="match status" value="1"/>
</dbReference>
<evidence type="ECO:0000256" key="1">
    <source>
        <dbReference type="ARBA" id="ARBA00006479"/>
    </source>
</evidence>
<dbReference type="AlphaFoldDB" id="A0A5Q0LQ61"/>
<comment type="similarity">
    <text evidence="1">Belongs to the ROK (NagC/XylR) family.</text>
</comment>
<dbReference type="Gene3D" id="1.10.10.10">
    <property type="entry name" value="Winged helix-like DNA-binding domain superfamily/Winged helix DNA-binding domain"/>
    <property type="match status" value="1"/>
</dbReference>
<dbReference type="SUPFAM" id="SSF46785">
    <property type="entry name" value="Winged helix' DNA-binding domain"/>
    <property type="match status" value="1"/>
</dbReference>
<dbReference type="Proteomes" id="UP000326179">
    <property type="component" value="Chromosome"/>
</dbReference>
<dbReference type="PANTHER" id="PTHR18964">
    <property type="entry name" value="ROK (REPRESSOR, ORF, KINASE) FAMILY"/>
    <property type="match status" value="1"/>
</dbReference>
<sequence length="440" mass="45377">MKRTSRDIRTANRYEVLRQIIAKSPVSRQELATATGLSLATVATLVGELLDLGMLTEVGFEDSAGGRPRGLLAVDASGGALIGVDIAETYVRVELFDLALNVLARAAEDMRPGESRPEQVVERVASAVEAVVARAGGGAARVLGVGVSVPGQVDRDTGIAEYAPNWDWHDVPLLDLLAERLPHPIHLDNPLRACTVAELWFGAARGRGDAVVVNLGTGVGAGLALGGGLHRGVSNSAGEWGHTTLVLNGRPCHCGNHGCVETYVGAPGIMLNLRESGPDSPLLRPGDQTATIEALARGAAAGDPVAVEVVRDTARYLGAGIAALVNLLNPEVVVLSSWVAAALGEPLLRDVRDAVARHALQRPLAATEIVLSPVPGDPVCLGAATFALEGALDAAGLRPVNGATAGRRSVPAEPLPAEPVTVRPVTVGSTPVEGRTAPLS</sequence>
<dbReference type="Pfam" id="PF13412">
    <property type="entry name" value="HTH_24"/>
    <property type="match status" value="1"/>
</dbReference>